<dbReference type="GO" id="GO:1990380">
    <property type="term" value="F:K48-linked deubiquitinase activity"/>
    <property type="evidence" value="ECO:0007669"/>
    <property type="project" value="UniProtKB-UniRule"/>
</dbReference>
<dbReference type="OrthoDB" id="9981542at2759"/>
<keyword evidence="4 8" id="KW-0645">Protease</keyword>
<evidence type="ECO:0000313" key="11">
    <source>
        <dbReference type="RefSeq" id="XP_025833510.1"/>
    </source>
</evidence>
<dbReference type="PROSITE" id="PS50222">
    <property type="entry name" value="EF_HAND_2"/>
    <property type="match status" value="1"/>
</dbReference>
<dbReference type="PANTHER" id="PTHR12473:SF17">
    <property type="entry name" value="UBIQUITIN CARBOXYL-TERMINAL HYDROLASE MINDY-3"/>
    <property type="match status" value="1"/>
</dbReference>
<dbReference type="Proteomes" id="UP000192223">
    <property type="component" value="Unplaced"/>
</dbReference>
<organism evidence="10 11">
    <name type="scientific">Agrilus planipennis</name>
    <name type="common">Emerald ash borer</name>
    <name type="synonym">Agrilus marcopoli</name>
    <dbReference type="NCBI Taxonomy" id="224129"/>
    <lineage>
        <taxon>Eukaryota</taxon>
        <taxon>Metazoa</taxon>
        <taxon>Ecdysozoa</taxon>
        <taxon>Arthropoda</taxon>
        <taxon>Hexapoda</taxon>
        <taxon>Insecta</taxon>
        <taxon>Pterygota</taxon>
        <taxon>Neoptera</taxon>
        <taxon>Endopterygota</taxon>
        <taxon>Coleoptera</taxon>
        <taxon>Polyphaga</taxon>
        <taxon>Elateriformia</taxon>
        <taxon>Buprestoidea</taxon>
        <taxon>Buprestidae</taxon>
        <taxon>Agrilinae</taxon>
        <taxon>Agrilus</taxon>
    </lineage>
</organism>
<dbReference type="InterPro" id="IPR011992">
    <property type="entry name" value="EF-hand-dom_pair"/>
</dbReference>
<sequence>MEDTLPSTVEQELLGIKHLVWGATIKNDVFKRWSQGFYFSGGEKSALEQAEGGPCAVIAPVQAFILKNLLLDFNDLSFRNAMTEDLQHKYLINALCEILKQCNVKKYIIASFNKAKCKSITDTGCSTNRLNGNEKDELHFLASEVSKTFHDNLQLYIFTKIEDVAVFFKQNICIFKETFGVLLFLYSVLATRGVDLVKYESDTTEPFIDATYGYGSQSLINLMLTGRAVTYVWDNYQDVGGLRLRGLEKQSQVGFITLLEHLRYCTVGSFYKNPVHPVWILGSDTHLSVLFSDERKLVSPETKSEKARRIFKTFDPDGNNFINVSSLQDVLASLELVSEPEYVDIMRKKLDPENLGIILLCSFMDEFFPVEERSTPDMFPLYHYNGLARSNLKKQVQYHAGSAILLESNLKSYNESDPMLTCLQTKWPSIEVNWFEGVTPSLN</sequence>
<dbReference type="GO" id="GO:0006508">
    <property type="term" value="P:proteolysis"/>
    <property type="evidence" value="ECO:0007669"/>
    <property type="project" value="UniProtKB-KW"/>
</dbReference>
<dbReference type="KEGG" id="apln:108743321"/>
<evidence type="ECO:0000256" key="1">
    <source>
        <dbReference type="ARBA" id="ARBA00000707"/>
    </source>
</evidence>
<proteinExistence type="inferred from homology"/>
<dbReference type="SUPFAM" id="SSF47473">
    <property type="entry name" value="EF-hand"/>
    <property type="match status" value="1"/>
</dbReference>
<dbReference type="FunCoup" id="A0A7F5RC41">
    <property type="interactions" value="2042"/>
</dbReference>
<dbReference type="GO" id="GO:0005509">
    <property type="term" value="F:calcium ion binding"/>
    <property type="evidence" value="ECO:0007669"/>
    <property type="project" value="InterPro"/>
</dbReference>
<evidence type="ECO:0000256" key="8">
    <source>
        <dbReference type="RuleBase" id="RU367088"/>
    </source>
</evidence>
<dbReference type="InterPro" id="IPR002048">
    <property type="entry name" value="EF_hand_dom"/>
</dbReference>
<keyword evidence="10" id="KW-1185">Reference proteome</keyword>
<dbReference type="GeneID" id="108743321"/>
<evidence type="ECO:0000313" key="10">
    <source>
        <dbReference type="Proteomes" id="UP000192223"/>
    </source>
</evidence>
<comment type="catalytic activity">
    <reaction evidence="1 8">
        <text>Thiol-dependent hydrolysis of ester, thioester, amide, peptide and isopeptide bonds formed by the C-terminal Gly of ubiquitin (a 76-residue protein attached to proteins as an intracellular targeting signal).</text>
        <dbReference type="EC" id="3.4.19.12"/>
    </reaction>
</comment>
<comment type="function">
    <text evidence="2 8">Hydrolase that can remove 'Lys-48'-linked conjugated ubiquitin from proteins.</text>
</comment>
<comment type="similarity">
    <text evidence="3 8">Belongs to the MINDY deubiquitinase family. FAM188 subfamily.</text>
</comment>
<accession>A0A7F5RC41</accession>
<dbReference type="AlphaFoldDB" id="A0A7F5RC41"/>
<evidence type="ECO:0000256" key="6">
    <source>
        <dbReference type="ARBA" id="ARBA00022801"/>
    </source>
</evidence>
<evidence type="ECO:0000256" key="2">
    <source>
        <dbReference type="ARBA" id="ARBA00002107"/>
    </source>
</evidence>
<reference evidence="11" key="1">
    <citation type="submission" date="2025-08" db="UniProtKB">
        <authorList>
            <consortium name="RefSeq"/>
        </authorList>
    </citation>
    <scope>IDENTIFICATION</scope>
    <source>
        <tissue evidence="11">Entire body</tissue>
    </source>
</reference>
<name>A0A7F5RC41_AGRPL</name>
<dbReference type="RefSeq" id="XP_025833510.1">
    <property type="nucleotide sequence ID" value="XM_025977725.1"/>
</dbReference>
<evidence type="ECO:0000256" key="5">
    <source>
        <dbReference type="ARBA" id="ARBA00022786"/>
    </source>
</evidence>
<gene>
    <name evidence="11" type="primary">LOC108743321</name>
</gene>
<keyword evidence="7 8" id="KW-0788">Thiol protease</keyword>
<dbReference type="SMART" id="SM01174">
    <property type="entry name" value="DUF4205"/>
    <property type="match status" value="1"/>
</dbReference>
<dbReference type="Gene3D" id="1.10.238.10">
    <property type="entry name" value="EF-hand"/>
    <property type="match status" value="1"/>
</dbReference>
<dbReference type="EC" id="3.4.19.12" evidence="8"/>
<dbReference type="Pfam" id="PF13898">
    <property type="entry name" value="MINDY-3_4_CD"/>
    <property type="match status" value="1"/>
</dbReference>
<evidence type="ECO:0000256" key="7">
    <source>
        <dbReference type="ARBA" id="ARBA00022807"/>
    </source>
</evidence>
<keyword evidence="5 8" id="KW-0833">Ubl conjugation pathway</keyword>
<keyword evidence="6 8" id="KW-0378">Hydrolase</keyword>
<dbReference type="InterPro" id="IPR039785">
    <property type="entry name" value="MINY3/4"/>
</dbReference>
<evidence type="ECO:0000256" key="3">
    <source>
        <dbReference type="ARBA" id="ARBA00011074"/>
    </source>
</evidence>
<evidence type="ECO:0000256" key="4">
    <source>
        <dbReference type="ARBA" id="ARBA00022670"/>
    </source>
</evidence>
<feature type="domain" description="EF-hand" evidence="9">
    <location>
        <begin position="302"/>
        <end position="337"/>
    </location>
</feature>
<dbReference type="PANTHER" id="PTHR12473">
    <property type="entry name" value="UBIQUITIN CARBOXYL-TERMINAL HYDROLASE MINDY-4-RELATED"/>
    <property type="match status" value="1"/>
</dbReference>
<dbReference type="GO" id="GO:0004843">
    <property type="term" value="F:cysteine-type deubiquitinase activity"/>
    <property type="evidence" value="ECO:0007669"/>
    <property type="project" value="UniProtKB-UniRule"/>
</dbReference>
<evidence type="ECO:0000259" key="9">
    <source>
        <dbReference type="PROSITE" id="PS50222"/>
    </source>
</evidence>
<dbReference type="InterPro" id="IPR025257">
    <property type="entry name" value="MINDY-3/4_CD"/>
</dbReference>
<dbReference type="InParanoid" id="A0A7F5RC41"/>
<dbReference type="GO" id="GO:0071108">
    <property type="term" value="P:protein K48-linked deubiquitination"/>
    <property type="evidence" value="ECO:0007669"/>
    <property type="project" value="InterPro"/>
</dbReference>
<protein>
    <recommendedName>
        <fullName evidence="8">Ubiquitin carboxyl-terminal hydrolase MINDY</fullName>
        <ecNumber evidence="8">3.4.19.12</ecNumber>
    </recommendedName>
</protein>